<feature type="region of interest" description="Disordered" evidence="4">
    <location>
        <begin position="1"/>
        <end position="40"/>
    </location>
</feature>
<evidence type="ECO:0000313" key="8">
    <source>
        <dbReference type="Proteomes" id="UP000240739"/>
    </source>
</evidence>
<dbReference type="Pfam" id="PF13180">
    <property type="entry name" value="PDZ_2"/>
    <property type="match status" value="1"/>
</dbReference>
<dbReference type="InterPro" id="IPR001940">
    <property type="entry name" value="Peptidase_S1C"/>
</dbReference>
<name>A0A2T4UH11_9ACTN</name>
<evidence type="ECO:0000256" key="5">
    <source>
        <dbReference type="SAM" id="Phobius"/>
    </source>
</evidence>
<dbReference type="EMBL" id="PYYB01000001">
    <property type="protein sequence ID" value="PTL58508.1"/>
    <property type="molecule type" value="Genomic_DNA"/>
</dbReference>
<keyword evidence="5" id="KW-0472">Membrane</keyword>
<accession>A0A2T4UH11</accession>
<keyword evidence="2" id="KW-0645">Protease</keyword>
<dbReference type="GO" id="GO:0004252">
    <property type="term" value="F:serine-type endopeptidase activity"/>
    <property type="evidence" value="ECO:0007669"/>
    <property type="project" value="InterPro"/>
</dbReference>
<dbReference type="InterPro" id="IPR009003">
    <property type="entry name" value="Peptidase_S1_PA"/>
</dbReference>
<dbReference type="Pfam" id="PF13365">
    <property type="entry name" value="Trypsin_2"/>
    <property type="match status" value="1"/>
</dbReference>
<dbReference type="PANTHER" id="PTHR43343">
    <property type="entry name" value="PEPTIDASE S12"/>
    <property type="match status" value="1"/>
</dbReference>
<dbReference type="PANTHER" id="PTHR43343:SF3">
    <property type="entry name" value="PROTEASE DO-LIKE 8, CHLOROPLASTIC"/>
    <property type="match status" value="1"/>
</dbReference>
<protein>
    <submittedName>
        <fullName evidence="7">Peptidase S1</fullName>
    </submittedName>
</protein>
<evidence type="ECO:0000256" key="3">
    <source>
        <dbReference type="ARBA" id="ARBA00022801"/>
    </source>
</evidence>
<dbReference type="SUPFAM" id="SSF50156">
    <property type="entry name" value="PDZ domain-like"/>
    <property type="match status" value="1"/>
</dbReference>
<dbReference type="PROSITE" id="PS50106">
    <property type="entry name" value="PDZ"/>
    <property type="match status" value="1"/>
</dbReference>
<dbReference type="InterPro" id="IPR036034">
    <property type="entry name" value="PDZ_sf"/>
</dbReference>
<reference evidence="7 8" key="1">
    <citation type="submission" date="2018-03" db="EMBL/GenBank/DDBJ databases">
        <title>Aquarubrobacter algicola gen. nov., sp. nov., a novel actinobacterium isolated from shallow eutrophic lake during the end of cyanobacterial harmful algal blooms.</title>
        <authorList>
            <person name="Chun S.J."/>
        </authorList>
    </citation>
    <scope>NUCLEOTIDE SEQUENCE [LARGE SCALE GENOMIC DNA]</scope>
    <source>
        <strain evidence="7 8">Seoho-28</strain>
    </source>
</reference>
<keyword evidence="8" id="KW-1185">Reference proteome</keyword>
<dbReference type="InterPro" id="IPR051201">
    <property type="entry name" value="Chloro_Bact_Ser_Proteases"/>
</dbReference>
<feature type="domain" description="PDZ" evidence="6">
    <location>
        <begin position="312"/>
        <end position="370"/>
    </location>
</feature>
<dbReference type="SMART" id="SM00228">
    <property type="entry name" value="PDZ"/>
    <property type="match status" value="1"/>
</dbReference>
<evidence type="ECO:0000313" key="7">
    <source>
        <dbReference type="EMBL" id="PTL58508.1"/>
    </source>
</evidence>
<dbReference type="SUPFAM" id="SSF50494">
    <property type="entry name" value="Trypsin-like serine proteases"/>
    <property type="match status" value="1"/>
</dbReference>
<gene>
    <name evidence="7" type="ORF">C7Y72_01970</name>
</gene>
<feature type="transmembrane region" description="Helical" evidence="5">
    <location>
        <begin position="55"/>
        <end position="76"/>
    </location>
</feature>
<evidence type="ECO:0000256" key="2">
    <source>
        <dbReference type="ARBA" id="ARBA00022670"/>
    </source>
</evidence>
<evidence type="ECO:0000259" key="6">
    <source>
        <dbReference type="PROSITE" id="PS50106"/>
    </source>
</evidence>
<dbReference type="Proteomes" id="UP000240739">
    <property type="component" value="Unassembled WGS sequence"/>
</dbReference>
<proteinExistence type="inferred from homology"/>
<dbReference type="OrthoDB" id="9758917at2"/>
<dbReference type="InterPro" id="IPR043504">
    <property type="entry name" value="Peptidase_S1_PA_chymotrypsin"/>
</dbReference>
<sequence>MPPSPHDPLWQAPYRDPDDEPTRVADEPTAQHARPEPPAAAAAAPARRRLGARSLAALGATALIGGAGGALAVAAFQPSKTTTTTITEASSGTGTRAFAASTSGGAKTAGEIYQQSKDAVVFITANVTETQQTPFGPRQSQGQATGSGFVISKDGYIVTNQHVIDGASTVRVEIGDRPAQTARVVGQDASTDIALLKVDGTDDLPVLLLGDSAGVQVGDATVAIGNPFGLDRTLTTGVVSALARTIESPNGYSISDVLQTDAALNPGNSGGPLLDASGRVIGVNSQIESSGSSPANTGLGFAVPSSTVKRVVAQLRADGTAEHAYLGVSTGDSTTGKPGATVASVADGGPAADAGLRTGDLITAVDGKAVTESGDVSRLIDAHEPGDRVTITASGRDVTVTLGTRPQTAAGQGSREQAQPSLP</sequence>
<dbReference type="AlphaFoldDB" id="A0A2T4UH11"/>
<evidence type="ECO:0000256" key="4">
    <source>
        <dbReference type="SAM" id="MobiDB-lite"/>
    </source>
</evidence>
<keyword evidence="3" id="KW-0378">Hydrolase</keyword>
<evidence type="ECO:0000256" key="1">
    <source>
        <dbReference type="ARBA" id="ARBA00010541"/>
    </source>
</evidence>
<organism evidence="7 8">
    <name type="scientific">Paraconexibacter algicola</name>
    <dbReference type="NCBI Taxonomy" id="2133960"/>
    <lineage>
        <taxon>Bacteria</taxon>
        <taxon>Bacillati</taxon>
        <taxon>Actinomycetota</taxon>
        <taxon>Thermoleophilia</taxon>
        <taxon>Solirubrobacterales</taxon>
        <taxon>Paraconexibacteraceae</taxon>
        <taxon>Paraconexibacter</taxon>
    </lineage>
</organism>
<dbReference type="RefSeq" id="WP_107566946.1">
    <property type="nucleotide sequence ID" value="NZ_PYYB01000001.1"/>
</dbReference>
<dbReference type="PRINTS" id="PR00834">
    <property type="entry name" value="PROTEASES2C"/>
</dbReference>
<keyword evidence="5" id="KW-1133">Transmembrane helix</keyword>
<comment type="similarity">
    <text evidence="1">Belongs to the peptidase S1C family.</text>
</comment>
<keyword evidence="5" id="KW-0812">Transmembrane</keyword>
<dbReference type="CDD" id="cd06779">
    <property type="entry name" value="cpPDZ_Deg_HtrA-like"/>
    <property type="match status" value="1"/>
</dbReference>
<dbReference type="InterPro" id="IPR001478">
    <property type="entry name" value="PDZ"/>
</dbReference>
<feature type="region of interest" description="Disordered" evidence="4">
    <location>
        <begin position="403"/>
        <end position="423"/>
    </location>
</feature>
<comment type="caution">
    <text evidence="7">The sequence shown here is derived from an EMBL/GenBank/DDBJ whole genome shotgun (WGS) entry which is preliminary data.</text>
</comment>
<dbReference type="Gene3D" id="2.30.42.10">
    <property type="match status" value="1"/>
</dbReference>
<dbReference type="Gene3D" id="2.40.10.10">
    <property type="entry name" value="Trypsin-like serine proteases"/>
    <property type="match status" value="2"/>
</dbReference>
<dbReference type="GO" id="GO:0006508">
    <property type="term" value="P:proteolysis"/>
    <property type="evidence" value="ECO:0007669"/>
    <property type="project" value="UniProtKB-KW"/>
</dbReference>